<keyword evidence="4" id="KW-0472">Membrane</keyword>
<evidence type="ECO:0000256" key="3">
    <source>
        <dbReference type="ARBA" id="ARBA00022737"/>
    </source>
</evidence>
<dbReference type="PANTHER" id="PTHR47988">
    <property type="entry name" value="SOMATIC EMBRYOGENESIS RECEPTOR KINASE 1"/>
    <property type="match status" value="1"/>
</dbReference>
<name>A0A9K3GG80_9EUKA</name>
<sequence>MRPVLVVLLLVSLVFAQCTTERDALVDLYDATNGPEWTQANNWLSADPYCQWTGVTCDNSGMHVRNLNVSNFGLQGQIPDSIGCFPFMQYIVMANNTMSSTIPSSLQNLTNLKSLNLNNAGMVGTIPDALCNLEYVQFIWLTHNDLTGPIPSCVNENTFLKEWRTQYNMLDGSVPTEFDELDYFDRLLTQCNPDLVCTPLTGDFQYICGNDLPQCNGVIPPPEECVECVEEGDCRYCLVDEDGNLVFPPDPVDPEDQCIEACPAFCDAHCEWECMGECDGPGECACETLCKGDCPEFCLFYCEDVTTPPPSNDCEECLEDCDDACKALCPDCSPFTTPCHCYDHCLTSCPTECMTECQ</sequence>
<reference evidence="7 8" key="1">
    <citation type="journal article" date="2018" name="PLoS ONE">
        <title>The draft genome of Kipferlia bialata reveals reductive genome evolution in fornicate parasites.</title>
        <authorList>
            <person name="Tanifuji G."/>
            <person name="Takabayashi S."/>
            <person name="Kume K."/>
            <person name="Takagi M."/>
            <person name="Nakayama T."/>
            <person name="Kamikawa R."/>
            <person name="Inagaki Y."/>
            <person name="Hashimoto T."/>
        </authorList>
    </citation>
    <scope>NUCLEOTIDE SEQUENCE [LARGE SCALE GENOMIC DNA]</scope>
    <source>
        <strain evidence="7">NY0173</strain>
    </source>
</reference>
<dbReference type="Pfam" id="PF08263">
    <property type="entry name" value="LRRNT_2"/>
    <property type="match status" value="1"/>
</dbReference>
<dbReference type="EMBL" id="BDIP01000272">
    <property type="protein sequence ID" value="GIQ80936.1"/>
    <property type="molecule type" value="Genomic_DNA"/>
</dbReference>
<evidence type="ECO:0000259" key="6">
    <source>
        <dbReference type="Pfam" id="PF08263"/>
    </source>
</evidence>
<dbReference type="Gene3D" id="3.80.10.10">
    <property type="entry name" value="Ribonuclease Inhibitor"/>
    <property type="match status" value="1"/>
</dbReference>
<dbReference type="InterPro" id="IPR032675">
    <property type="entry name" value="LRR_dom_sf"/>
</dbReference>
<feature type="chain" id="PRO_5039934272" description="Leucine-rich repeat-containing N-terminal plant-type domain-containing protein" evidence="5">
    <location>
        <begin position="17"/>
        <end position="358"/>
    </location>
</feature>
<organism evidence="7 8">
    <name type="scientific">Kipferlia bialata</name>
    <dbReference type="NCBI Taxonomy" id="797122"/>
    <lineage>
        <taxon>Eukaryota</taxon>
        <taxon>Metamonada</taxon>
        <taxon>Carpediemonas-like organisms</taxon>
        <taxon>Kipferlia</taxon>
    </lineage>
</organism>
<dbReference type="GO" id="GO:0016020">
    <property type="term" value="C:membrane"/>
    <property type="evidence" value="ECO:0007669"/>
    <property type="project" value="UniProtKB-SubCell"/>
</dbReference>
<comment type="subcellular location">
    <subcellularLocation>
        <location evidence="1">Membrane</location>
    </subcellularLocation>
</comment>
<gene>
    <name evidence="7" type="ORF">KIPB_001817</name>
</gene>
<evidence type="ECO:0000256" key="1">
    <source>
        <dbReference type="ARBA" id="ARBA00004370"/>
    </source>
</evidence>
<accession>A0A9K3GG80</accession>
<comment type="caution">
    <text evidence="7">The sequence shown here is derived from an EMBL/GenBank/DDBJ whole genome shotgun (WGS) entry which is preliminary data.</text>
</comment>
<evidence type="ECO:0000256" key="5">
    <source>
        <dbReference type="SAM" id="SignalP"/>
    </source>
</evidence>
<evidence type="ECO:0000313" key="8">
    <source>
        <dbReference type="Proteomes" id="UP000265618"/>
    </source>
</evidence>
<dbReference type="OrthoDB" id="512212at2759"/>
<dbReference type="FunFam" id="3.80.10.10:FF:000400">
    <property type="entry name" value="Nuclear pore complex protein NUP107"/>
    <property type="match status" value="1"/>
</dbReference>
<keyword evidence="8" id="KW-1185">Reference proteome</keyword>
<evidence type="ECO:0000256" key="4">
    <source>
        <dbReference type="ARBA" id="ARBA00023136"/>
    </source>
</evidence>
<feature type="domain" description="Leucine-rich repeat-containing N-terminal plant-type" evidence="6">
    <location>
        <begin position="20"/>
        <end position="58"/>
    </location>
</feature>
<dbReference type="SUPFAM" id="SSF52058">
    <property type="entry name" value="L domain-like"/>
    <property type="match status" value="1"/>
</dbReference>
<dbReference type="Pfam" id="PF00560">
    <property type="entry name" value="LRR_1"/>
    <property type="match status" value="1"/>
</dbReference>
<evidence type="ECO:0000256" key="2">
    <source>
        <dbReference type="ARBA" id="ARBA00022729"/>
    </source>
</evidence>
<proteinExistence type="predicted"/>
<feature type="signal peptide" evidence="5">
    <location>
        <begin position="1"/>
        <end position="16"/>
    </location>
</feature>
<protein>
    <recommendedName>
        <fullName evidence="6">Leucine-rich repeat-containing N-terminal plant-type domain-containing protein</fullName>
    </recommendedName>
</protein>
<evidence type="ECO:0000313" key="7">
    <source>
        <dbReference type="EMBL" id="GIQ80936.1"/>
    </source>
</evidence>
<dbReference type="Proteomes" id="UP000265618">
    <property type="component" value="Unassembled WGS sequence"/>
</dbReference>
<keyword evidence="2 5" id="KW-0732">Signal</keyword>
<dbReference type="AlphaFoldDB" id="A0A9K3GG80"/>
<dbReference type="InterPro" id="IPR013210">
    <property type="entry name" value="LRR_N_plant-typ"/>
</dbReference>
<dbReference type="InterPro" id="IPR001611">
    <property type="entry name" value="Leu-rich_rpt"/>
</dbReference>
<keyword evidence="3" id="KW-0677">Repeat</keyword>